<evidence type="ECO:0000313" key="1">
    <source>
        <dbReference type="EMBL" id="KFB45439.1"/>
    </source>
</evidence>
<dbReference type="VEuPathDB" id="VectorBase:ASIC013372"/>
<proteinExistence type="predicted"/>
<evidence type="ECO:0000313" key="2">
    <source>
        <dbReference type="EnsemblMetazoa" id="ASIC013372-PA"/>
    </source>
</evidence>
<protein>
    <submittedName>
        <fullName evidence="1 2">Uncharacterized protein</fullName>
    </submittedName>
</protein>
<gene>
    <name evidence="1" type="ORF">ZHAS_00013372</name>
</gene>
<name>A0A084W5E5_ANOSI</name>
<reference evidence="2" key="2">
    <citation type="submission" date="2020-05" db="UniProtKB">
        <authorList>
            <consortium name="EnsemblMetazoa"/>
        </authorList>
    </citation>
    <scope>IDENTIFICATION</scope>
</reference>
<dbReference type="AlphaFoldDB" id="A0A084W5E5"/>
<evidence type="ECO:0000313" key="3">
    <source>
        <dbReference type="Proteomes" id="UP000030765"/>
    </source>
</evidence>
<dbReference type="EnsemblMetazoa" id="ASIC013372-RA">
    <property type="protein sequence ID" value="ASIC013372-PA"/>
    <property type="gene ID" value="ASIC013372"/>
</dbReference>
<sequence length="159" mass="17429">MTRSFISLLDELDREESERDLVTAQPSASAVGRVDDRWLDAADLGLSLAHTGDDKRGSAWPIDSPQGAAGSLALARFDKRGVRSFARSLTGGLPPGRSCAPVTWYRIFVQNRPADGLNFASPRLNLYQGRIPGEEVAHLARSDLRSLAWHKATNLKNIF</sequence>
<keyword evidence="3" id="KW-1185">Reference proteome</keyword>
<reference evidence="1 3" key="1">
    <citation type="journal article" date="2014" name="BMC Genomics">
        <title>Genome sequence of Anopheles sinensis provides insight into genetics basis of mosquito competence for malaria parasites.</title>
        <authorList>
            <person name="Zhou D."/>
            <person name="Zhang D."/>
            <person name="Ding G."/>
            <person name="Shi L."/>
            <person name="Hou Q."/>
            <person name="Ye Y."/>
            <person name="Xu Y."/>
            <person name="Zhou H."/>
            <person name="Xiong C."/>
            <person name="Li S."/>
            <person name="Yu J."/>
            <person name="Hong S."/>
            <person name="Yu X."/>
            <person name="Zou P."/>
            <person name="Chen C."/>
            <person name="Chang X."/>
            <person name="Wang W."/>
            <person name="Lv Y."/>
            <person name="Sun Y."/>
            <person name="Ma L."/>
            <person name="Shen B."/>
            <person name="Zhu C."/>
        </authorList>
    </citation>
    <scope>NUCLEOTIDE SEQUENCE [LARGE SCALE GENOMIC DNA]</scope>
</reference>
<dbReference type="Proteomes" id="UP000030765">
    <property type="component" value="Unassembled WGS sequence"/>
</dbReference>
<dbReference type="EMBL" id="ATLV01020606">
    <property type="status" value="NOT_ANNOTATED_CDS"/>
    <property type="molecule type" value="Genomic_DNA"/>
</dbReference>
<accession>A0A084W5E5</accession>
<dbReference type="EMBL" id="KE525303">
    <property type="protein sequence ID" value="KFB45439.1"/>
    <property type="molecule type" value="Genomic_DNA"/>
</dbReference>
<organism evidence="1">
    <name type="scientific">Anopheles sinensis</name>
    <name type="common">Mosquito</name>
    <dbReference type="NCBI Taxonomy" id="74873"/>
    <lineage>
        <taxon>Eukaryota</taxon>
        <taxon>Metazoa</taxon>
        <taxon>Ecdysozoa</taxon>
        <taxon>Arthropoda</taxon>
        <taxon>Hexapoda</taxon>
        <taxon>Insecta</taxon>
        <taxon>Pterygota</taxon>
        <taxon>Neoptera</taxon>
        <taxon>Endopterygota</taxon>
        <taxon>Diptera</taxon>
        <taxon>Nematocera</taxon>
        <taxon>Culicoidea</taxon>
        <taxon>Culicidae</taxon>
        <taxon>Anophelinae</taxon>
        <taxon>Anopheles</taxon>
    </lineage>
</organism>